<evidence type="ECO:0000256" key="9">
    <source>
        <dbReference type="ARBA" id="ARBA00029916"/>
    </source>
</evidence>
<comment type="subunit">
    <text evidence="2">Homotetramer.</text>
</comment>
<keyword evidence="4" id="KW-0055">Arginine biosynthesis</keyword>
<evidence type="ECO:0000259" key="10">
    <source>
        <dbReference type="Pfam" id="PF00764"/>
    </source>
</evidence>
<dbReference type="SUPFAM" id="SSF52402">
    <property type="entry name" value="Adenine nucleotide alpha hydrolases-like"/>
    <property type="match status" value="1"/>
</dbReference>
<dbReference type="AlphaFoldDB" id="A0A835VHE1"/>
<feature type="domain" description="Arginosuccinate synthase-like N-terminal" evidence="10">
    <location>
        <begin position="94"/>
        <end position="256"/>
    </location>
</feature>
<dbReference type="GO" id="GO:0000053">
    <property type="term" value="P:argininosuccinate metabolic process"/>
    <property type="evidence" value="ECO:0007669"/>
    <property type="project" value="TreeGrafter"/>
</dbReference>
<keyword evidence="8" id="KW-0067">ATP-binding</keyword>
<dbReference type="PROSITE" id="PS00564">
    <property type="entry name" value="ARGININOSUCCIN_SYN_1"/>
    <property type="match status" value="1"/>
</dbReference>
<evidence type="ECO:0000256" key="4">
    <source>
        <dbReference type="ARBA" id="ARBA00022571"/>
    </source>
</evidence>
<name>A0A835VHE1_VANPL</name>
<keyword evidence="5" id="KW-0436">Ligase</keyword>
<dbReference type="GO" id="GO:0005737">
    <property type="term" value="C:cytoplasm"/>
    <property type="evidence" value="ECO:0007669"/>
    <property type="project" value="TreeGrafter"/>
</dbReference>
<dbReference type="Gene3D" id="3.90.1260.10">
    <property type="entry name" value="Argininosuccinate synthetase, chain A, domain 2"/>
    <property type="match status" value="1"/>
</dbReference>
<organism evidence="12 13">
    <name type="scientific">Vanilla planifolia</name>
    <name type="common">Vanilla</name>
    <dbReference type="NCBI Taxonomy" id="51239"/>
    <lineage>
        <taxon>Eukaryota</taxon>
        <taxon>Viridiplantae</taxon>
        <taxon>Streptophyta</taxon>
        <taxon>Embryophyta</taxon>
        <taxon>Tracheophyta</taxon>
        <taxon>Spermatophyta</taxon>
        <taxon>Magnoliopsida</taxon>
        <taxon>Liliopsida</taxon>
        <taxon>Asparagales</taxon>
        <taxon>Orchidaceae</taxon>
        <taxon>Vanilloideae</taxon>
        <taxon>Vanilleae</taxon>
        <taxon>Vanilla</taxon>
    </lineage>
</organism>
<reference evidence="12 13" key="1">
    <citation type="journal article" date="2020" name="Nat. Food">
        <title>A phased Vanilla planifolia genome enables genetic improvement of flavour and production.</title>
        <authorList>
            <person name="Hasing T."/>
            <person name="Tang H."/>
            <person name="Brym M."/>
            <person name="Khazi F."/>
            <person name="Huang T."/>
            <person name="Chambers A.H."/>
        </authorList>
    </citation>
    <scope>NUCLEOTIDE SEQUENCE [LARGE SCALE GENOMIC DNA]</scope>
    <source>
        <tissue evidence="12">Leaf</tissue>
    </source>
</reference>
<gene>
    <name evidence="12" type="ORF">HPP92_001262</name>
</gene>
<evidence type="ECO:0000256" key="5">
    <source>
        <dbReference type="ARBA" id="ARBA00022598"/>
    </source>
</evidence>
<accession>A0A835VHE1</accession>
<evidence type="ECO:0000256" key="7">
    <source>
        <dbReference type="ARBA" id="ARBA00022741"/>
    </source>
</evidence>
<evidence type="ECO:0000256" key="1">
    <source>
        <dbReference type="ARBA" id="ARBA00004967"/>
    </source>
</evidence>
<dbReference type="EMBL" id="JADCNL010000001">
    <property type="protein sequence ID" value="KAG0496571.1"/>
    <property type="molecule type" value="Genomic_DNA"/>
</dbReference>
<dbReference type="PANTHER" id="PTHR11587:SF2">
    <property type="entry name" value="ARGININOSUCCINATE SYNTHASE"/>
    <property type="match status" value="1"/>
</dbReference>
<keyword evidence="13" id="KW-1185">Reference proteome</keyword>
<dbReference type="InterPro" id="IPR024074">
    <property type="entry name" value="AS_cat/multimer_dom_body"/>
</dbReference>
<evidence type="ECO:0000313" key="13">
    <source>
        <dbReference type="Proteomes" id="UP000636800"/>
    </source>
</evidence>
<dbReference type="Pfam" id="PF20979">
    <property type="entry name" value="Arginosuc_syn_C"/>
    <property type="match status" value="1"/>
</dbReference>
<dbReference type="GO" id="GO:0000050">
    <property type="term" value="P:urea cycle"/>
    <property type="evidence" value="ECO:0007669"/>
    <property type="project" value="TreeGrafter"/>
</dbReference>
<dbReference type="HAMAP" id="MF_00005">
    <property type="entry name" value="Arg_succ_synth_type1"/>
    <property type="match status" value="1"/>
</dbReference>
<dbReference type="GO" id="GO:0004055">
    <property type="term" value="F:argininosuccinate synthase activity"/>
    <property type="evidence" value="ECO:0007669"/>
    <property type="project" value="UniProtKB-EC"/>
</dbReference>
<dbReference type="NCBIfam" id="NF001770">
    <property type="entry name" value="PRK00509.1"/>
    <property type="match status" value="1"/>
</dbReference>
<dbReference type="Proteomes" id="UP000636800">
    <property type="component" value="Chromosome 1"/>
</dbReference>
<dbReference type="EC" id="6.3.4.5" evidence="3"/>
<comment type="caution">
    <text evidence="12">The sequence shown here is derived from an EMBL/GenBank/DDBJ whole genome shotgun (WGS) entry which is preliminary data.</text>
</comment>
<dbReference type="FunFam" id="3.90.1260.10:FF:000007">
    <property type="entry name" value="Argininosuccinate synthase"/>
    <property type="match status" value="1"/>
</dbReference>
<dbReference type="GO" id="GO:0005524">
    <property type="term" value="F:ATP binding"/>
    <property type="evidence" value="ECO:0007669"/>
    <property type="project" value="UniProtKB-KW"/>
</dbReference>
<proteinExistence type="inferred from homology"/>
<dbReference type="InterPro" id="IPR048267">
    <property type="entry name" value="Arginosuc_syn_N"/>
</dbReference>
<dbReference type="SUPFAM" id="SSF69864">
    <property type="entry name" value="Argininosuccinate synthetase, C-terminal domain"/>
    <property type="match status" value="1"/>
</dbReference>
<feature type="domain" description="Arginosuccinate synthase C-terminal" evidence="11">
    <location>
        <begin position="265"/>
        <end position="482"/>
    </location>
</feature>
<protein>
    <recommendedName>
        <fullName evidence="3">argininosuccinate synthase</fullName>
        <ecNumber evidence="3">6.3.4.5</ecNumber>
    </recommendedName>
    <alternativeName>
        <fullName evidence="9">Citrulline--aspartate ligase</fullName>
    </alternativeName>
</protein>
<evidence type="ECO:0000259" key="11">
    <source>
        <dbReference type="Pfam" id="PF20979"/>
    </source>
</evidence>
<evidence type="ECO:0000256" key="8">
    <source>
        <dbReference type="ARBA" id="ARBA00022840"/>
    </source>
</evidence>
<comment type="pathway">
    <text evidence="1">Amino-acid biosynthesis; L-arginine biosynthesis; L-arginine from L-ornithine and carbamoyl phosphate: step 2/3.</text>
</comment>
<dbReference type="GO" id="GO:0006526">
    <property type="term" value="P:L-arginine biosynthetic process"/>
    <property type="evidence" value="ECO:0007669"/>
    <property type="project" value="UniProtKB-UniPathway"/>
</dbReference>
<keyword evidence="7" id="KW-0547">Nucleotide-binding</keyword>
<dbReference type="Gene3D" id="3.40.50.620">
    <property type="entry name" value="HUPs"/>
    <property type="match status" value="1"/>
</dbReference>
<dbReference type="InterPro" id="IPR001518">
    <property type="entry name" value="Arginosuc_synth"/>
</dbReference>
<evidence type="ECO:0000256" key="6">
    <source>
        <dbReference type="ARBA" id="ARBA00022605"/>
    </source>
</evidence>
<dbReference type="InterPro" id="IPR018223">
    <property type="entry name" value="Arginosuc_synth_CS"/>
</dbReference>
<dbReference type="CDD" id="cd01999">
    <property type="entry name" value="ASS"/>
    <property type="match status" value="1"/>
</dbReference>
<keyword evidence="6" id="KW-0028">Amino-acid biosynthesis</keyword>
<evidence type="ECO:0000313" key="12">
    <source>
        <dbReference type="EMBL" id="KAG0496571.1"/>
    </source>
</evidence>
<dbReference type="PANTHER" id="PTHR11587">
    <property type="entry name" value="ARGININOSUCCINATE SYNTHASE"/>
    <property type="match status" value="1"/>
</dbReference>
<evidence type="ECO:0000256" key="2">
    <source>
        <dbReference type="ARBA" id="ARBA00011881"/>
    </source>
</evidence>
<evidence type="ECO:0000256" key="3">
    <source>
        <dbReference type="ARBA" id="ARBA00012286"/>
    </source>
</evidence>
<dbReference type="PROSITE" id="PS00565">
    <property type="entry name" value="ARGININOSUCCIN_SYN_2"/>
    <property type="match status" value="1"/>
</dbReference>
<dbReference type="InterPro" id="IPR048268">
    <property type="entry name" value="Arginosuc_syn_C"/>
</dbReference>
<dbReference type="OrthoDB" id="2019149at2759"/>
<dbReference type="Gene3D" id="1.20.5.470">
    <property type="entry name" value="Single helix bin"/>
    <property type="match status" value="1"/>
</dbReference>
<dbReference type="Pfam" id="PF00764">
    <property type="entry name" value="Arginosuc_synth"/>
    <property type="match status" value="1"/>
</dbReference>
<dbReference type="UniPathway" id="UPA00068">
    <property type="reaction ID" value="UER00113"/>
</dbReference>
<dbReference type="InterPro" id="IPR023434">
    <property type="entry name" value="Arginosuc_synth_type_1_subfam"/>
</dbReference>
<sequence>MAQLQTFFPERLTMMSDNFGLKKFSFFEKVGARSSSLHGNGYIVRNPCQRSIFENQVIRSALVGENAKVSASVNEVVLTNDDVATHGKRGKLNRVVLAYSGGLDTSVIVPWLRENYGCDVVCFTADVGQGVMEMDGLERKAKASGASQLVIKDLKEEFVRDYIYPCLQAGAVYERKYLLGTSMARPVIAKAMVDVAKEVGADAVSHGCTGKGNDQVRFELAFFALNPELQVVAPWREWEIQGREDAIEYAKKHDIPIPVSKKSIYSRDRNLWHLSHEGDILEDPANEPKKEMYMLTVDPEDAPNQPEYVEIGVVSGLPLSVNGKEMSPASLLAELNEIGGRHGIGRMDMVENRLVGMKSRGVYETPGGTILSTAVRELESLTLDRESMQTKDILALKYADLVYAGRWFDPLRVSMDAFMEKITETTTGAVTLKLYKGSVTVASRRSPNSLYREDISSFETGQIYNQADAAGFIRLYGLPTRVRAMLEKRHLRCSPLFTDILFVIIYLHHSL</sequence>
<dbReference type="NCBIfam" id="TIGR00032">
    <property type="entry name" value="argG"/>
    <property type="match status" value="1"/>
</dbReference>
<dbReference type="InterPro" id="IPR014729">
    <property type="entry name" value="Rossmann-like_a/b/a_fold"/>
</dbReference>
<dbReference type="FunFam" id="3.40.50.620:FF:000019">
    <property type="entry name" value="Argininosuccinate synthase"/>
    <property type="match status" value="1"/>
</dbReference>